<keyword evidence="6" id="KW-0695">RNA-directed DNA polymerase</keyword>
<keyword evidence="4" id="KW-0255">Endonuclease</keyword>
<dbReference type="InterPro" id="IPR050951">
    <property type="entry name" value="Retrovirus_Pol_polyprotein"/>
</dbReference>
<dbReference type="GO" id="GO:0004519">
    <property type="term" value="F:endonuclease activity"/>
    <property type="evidence" value="ECO:0007669"/>
    <property type="project" value="UniProtKB-KW"/>
</dbReference>
<evidence type="ECO:0000256" key="1">
    <source>
        <dbReference type="ARBA" id="ARBA00022679"/>
    </source>
</evidence>
<evidence type="ECO:0000256" key="7">
    <source>
        <dbReference type="SAM" id="MobiDB-lite"/>
    </source>
</evidence>
<evidence type="ECO:0000259" key="8">
    <source>
        <dbReference type="PROSITE" id="PS50994"/>
    </source>
</evidence>
<feature type="compositionally biased region" description="Low complexity" evidence="7">
    <location>
        <begin position="986"/>
        <end position="1007"/>
    </location>
</feature>
<feature type="region of interest" description="Disordered" evidence="7">
    <location>
        <begin position="956"/>
        <end position="1025"/>
    </location>
</feature>
<keyword evidence="10" id="KW-1185">Reference proteome</keyword>
<dbReference type="InterPro" id="IPR043128">
    <property type="entry name" value="Rev_trsase/Diguanyl_cyclase"/>
</dbReference>
<dbReference type="InterPro" id="IPR041373">
    <property type="entry name" value="RT_RNaseH"/>
</dbReference>
<dbReference type="InterPro" id="IPR001584">
    <property type="entry name" value="Integrase_cat-core"/>
</dbReference>
<dbReference type="EMBL" id="NBNE01000638">
    <property type="protein sequence ID" value="OWZ18122.1"/>
    <property type="molecule type" value="Genomic_DNA"/>
</dbReference>
<dbReference type="GO" id="GO:0003676">
    <property type="term" value="F:nucleic acid binding"/>
    <property type="evidence" value="ECO:0007669"/>
    <property type="project" value="InterPro"/>
</dbReference>
<dbReference type="Gene3D" id="3.30.70.270">
    <property type="match status" value="1"/>
</dbReference>
<dbReference type="SUPFAM" id="SSF53098">
    <property type="entry name" value="Ribonuclease H-like"/>
    <property type="match status" value="2"/>
</dbReference>
<sequence length="1534" mass="171033">MLHNGVTIDFTSCEMKWFDDENKKVVPFRCVVSSDQQERAARVRLVMTQQVQMMTCRNVEVAVVVPERTEGLFMPAFGVAPHLLLVPTVMKVPSVKVAVPVMNVLEHTKKLPVRDKLDAWSPATVDMKVSNPDQGELTNEDEIDIGQMSTENKDLLMQLLRNFPNLLETRSVHARQEQQIINTEVKKMLKDGVIEKSIGEWGFPVVIVRKKDGSAQDTMVQTLKERGRYGKREVELMVGIVGTPAGDAWCCRLFSGYLRKEFSGLLVARYEETSGEGSDRWAIDVAGPLPVTNSGNRYVAAVKFATRYAVVDTVPNHIAKDVVRFIMEKVVLVYGHMRELVKDGTPELHGQVIDALVDLLQAKQLTSMPYRPAPLGLMETFHRSWKNMVAVYVAEAQNDWDHWVHCATYAYNGARHSESGVTQMGAFANYHRDLAKHMEIATRAAKEATVFDSGDLTWVFSLPKGKGITKLAHQWVGPADIDGDAGFDNWRVVREDTGEHMVVHSRFLVTSHCPSDSLGHMAERILGELAAGDGNEAMRNGEDEHDDTSEVRRDVTTRVNGTETMQEQQSTVGRRNDARVVATLPAAPTVIGEDGASRIAGSPTTRKLSGMTVQPGTLVPYVPRKQKCEAGTIAEEGDEQPDKRWRQDAAAASEVEVRNHQRQTRTFESSLARSLHAESEQKVEQVEALASKTAEYLQQQYDNQVELNSRQAALSAQLEEQQKALSVQYELMREAAETPLGVVARRAGKTGREPEGDETMMGSDAGETKHEPSITVATGSNMPVPPVYRGSTKKEKKAFIDSYLIYKRRVTALNLGSHGRIGKPESEITEEDWKAYFLAARRPEVQDHARLAQAMRSLSMNTTLPDAESRVMKLLTDFNKILDAQDMDDFPMEEPKMAVEFLCAALKPPALKRAITTELKRRIDKVTKKSIKVFLEWLKSRVSAFLIFESSIQQTSGGNLTAQPSLKPTNLQPTSRKQSQFSSKRGTASGQPGTSSSAPTSAATKTADNAKPPVTGKPLSSGQTRGLPAGMGDVLLSESVMERLGYNAQALLDKARVESGVYDMDDDVAMTGCQELLLFLTDMGIFTPIRVLMGGSDSMAYCQATVQEMFEEFLYNGLLSWLDDLLGYAKSEEGLLKLLRGVLKITALQQLSTPATGQDLQQFVCALGWMRMSIPGHNKLTQPLVDLMEVVYEAAGGRTRRKVTQVQLVDVGWSAVHNDCLQICKQALGNAIELAHVKLDYRLSVFTDAVDSHWGAAITQVPADHMTRMLSEQHHEPLMILSGTFSGSAQSWAIVEKEAYAIIATCQRADYLLHRPGRFMLYTDHRNLRFIFNPESVLNSVPKYTADKLQRKTLLLMAYHYNICDIAGDENVWADLLSRWGSALHKICAIRLVPYEYSPTLNEDFIWPTDFYVLKVVQFGFQQTQDHYSFACDEKYILVIKDDASKFVWFFSVADATAETTYVRLMEWFATFGVCLAWVSDQGTHFKNEVIKALQHALGAHHHFRKRQHSGTIIHLLKSVSTPSSFQISLACCN</sequence>
<keyword evidence="1" id="KW-0808">Transferase</keyword>
<feature type="region of interest" description="Disordered" evidence="7">
    <location>
        <begin position="748"/>
        <end position="770"/>
    </location>
</feature>
<evidence type="ECO:0000256" key="3">
    <source>
        <dbReference type="ARBA" id="ARBA00022722"/>
    </source>
</evidence>
<feature type="domain" description="Integrase catalytic" evidence="8">
    <location>
        <begin position="1395"/>
        <end position="1504"/>
    </location>
</feature>
<keyword evidence="2" id="KW-0548">Nucleotidyltransferase</keyword>
<evidence type="ECO:0000256" key="6">
    <source>
        <dbReference type="ARBA" id="ARBA00022918"/>
    </source>
</evidence>
<keyword evidence="5" id="KW-0378">Hydrolase</keyword>
<name>A0A225WKN7_9STRA</name>
<proteinExistence type="predicted"/>
<comment type="caution">
    <text evidence="9">The sequence shown here is derived from an EMBL/GenBank/DDBJ whole genome shotgun (WGS) entry which is preliminary data.</text>
</comment>
<feature type="compositionally biased region" description="Polar residues" evidence="7">
    <location>
        <begin position="956"/>
        <end position="985"/>
    </location>
</feature>
<organism evidence="9 10">
    <name type="scientific">Phytophthora megakarya</name>
    <dbReference type="NCBI Taxonomy" id="4795"/>
    <lineage>
        <taxon>Eukaryota</taxon>
        <taxon>Sar</taxon>
        <taxon>Stramenopiles</taxon>
        <taxon>Oomycota</taxon>
        <taxon>Peronosporomycetes</taxon>
        <taxon>Peronosporales</taxon>
        <taxon>Peronosporaceae</taxon>
        <taxon>Phytophthora</taxon>
    </lineage>
</organism>
<dbReference type="GO" id="GO:0003964">
    <property type="term" value="F:RNA-directed DNA polymerase activity"/>
    <property type="evidence" value="ECO:0007669"/>
    <property type="project" value="UniProtKB-KW"/>
</dbReference>
<dbReference type="InterPro" id="IPR012337">
    <property type="entry name" value="RNaseH-like_sf"/>
</dbReference>
<keyword evidence="3" id="KW-0540">Nuclease</keyword>
<evidence type="ECO:0000313" key="9">
    <source>
        <dbReference type="EMBL" id="OWZ18122.1"/>
    </source>
</evidence>
<evidence type="ECO:0000313" key="10">
    <source>
        <dbReference type="Proteomes" id="UP000198211"/>
    </source>
</evidence>
<dbReference type="OrthoDB" id="124072at2759"/>
<dbReference type="Pfam" id="PF17917">
    <property type="entry name" value="RT_RNaseH"/>
    <property type="match status" value="1"/>
</dbReference>
<gene>
    <name evidence="9" type="ORF">PHMEG_0007837</name>
</gene>
<dbReference type="PROSITE" id="PS50994">
    <property type="entry name" value="INTEGRASE"/>
    <property type="match status" value="2"/>
</dbReference>
<protein>
    <recommendedName>
        <fullName evidence="8">Integrase catalytic domain-containing protein</fullName>
    </recommendedName>
</protein>
<reference evidence="10" key="1">
    <citation type="submission" date="2017-03" db="EMBL/GenBank/DDBJ databases">
        <title>Phytopthora megakarya and P. palmivora, two closely related causual agents of cacao black pod achieved similar genome size and gene model numbers by different mechanisms.</title>
        <authorList>
            <person name="Ali S."/>
            <person name="Shao J."/>
            <person name="Larry D.J."/>
            <person name="Kronmiller B."/>
            <person name="Shen D."/>
            <person name="Strem M.D."/>
            <person name="Melnick R.L."/>
            <person name="Guiltinan M.J."/>
            <person name="Tyler B.M."/>
            <person name="Meinhardt L.W."/>
            <person name="Bailey B.A."/>
        </authorList>
    </citation>
    <scope>NUCLEOTIDE SEQUENCE [LARGE SCALE GENOMIC DNA]</scope>
    <source>
        <strain evidence="10">zdho120</strain>
    </source>
</reference>
<evidence type="ECO:0000256" key="2">
    <source>
        <dbReference type="ARBA" id="ARBA00022695"/>
    </source>
</evidence>
<dbReference type="GO" id="GO:0015074">
    <property type="term" value="P:DNA integration"/>
    <property type="evidence" value="ECO:0007669"/>
    <property type="project" value="InterPro"/>
</dbReference>
<dbReference type="PANTHER" id="PTHR37984:SF5">
    <property type="entry name" value="PROTEIN NYNRIN-LIKE"/>
    <property type="match status" value="1"/>
</dbReference>
<dbReference type="InterPro" id="IPR036397">
    <property type="entry name" value="RNaseH_sf"/>
</dbReference>
<dbReference type="SUPFAM" id="SSF56672">
    <property type="entry name" value="DNA/RNA polymerases"/>
    <property type="match status" value="2"/>
</dbReference>
<dbReference type="Gene3D" id="3.10.10.10">
    <property type="entry name" value="HIV Type 1 Reverse Transcriptase, subunit A, domain 1"/>
    <property type="match status" value="1"/>
</dbReference>
<dbReference type="GO" id="GO:0016787">
    <property type="term" value="F:hydrolase activity"/>
    <property type="evidence" value="ECO:0007669"/>
    <property type="project" value="UniProtKB-KW"/>
</dbReference>
<feature type="domain" description="Integrase catalytic" evidence="8">
    <location>
        <begin position="272"/>
        <end position="431"/>
    </location>
</feature>
<accession>A0A225WKN7</accession>
<dbReference type="Gene3D" id="3.30.420.10">
    <property type="entry name" value="Ribonuclease H-like superfamily/Ribonuclease H"/>
    <property type="match status" value="2"/>
</dbReference>
<evidence type="ECO:0000256" key="4">
    <source>
        <dbReference type="ARBA" id="ARBA00022759"/>
    </source>
</evidence>
<evidence type="ECO:0000256" key="5">
    <source>
        <dbReference type="ARBA" id="ARBA00022801"/>
    </source>
</evidence>
<dbReference type="PANTHER" id="PTHR37984">
    <property type="entry name" value="PROTEIN CBG26694"/>
    <property type="match status" value="1"/>
</dbReference>
<dbReference type="InterPro" id="IPR043502">
    <property type="entry name" value="DNA/RNA_pol_sf"/>
</dbReference>
<dbReference type="Proteomes" id="UP000198211">
    <property type="component" value="Unassembled WGS sequence"/>
</dbReference>